<reference evidence="1" key="1">
    <citation type="submission" date="2016-02" db="EMBL/GenBank/DDBJ databases">
        <title>Genomic sequences of Ochrobactrum anthropi.</title>
        <authorList>
            <person name="Chudasama K.S."/>
            <person name="Thaker V.S."/>
        </authorList>
    </citation>
    <scope>NUCLEOTIDE SEQUENCE [LARGE SCALE GENOMIC DNA]</scope>
    <source>
        <strain evidence="1">SUBG007</strain>
    </source>
</reference>
<sequence>MLQLTTPAKAGLLKPLKIAIIEMIKSFKVKRMIILQTIIRNLSRLTAGGIAKLRDPLIGVATNISKEGKAKQIN</sequence>
<name>A0A656Z6K4_BRUAN</name>
<dbReference type="EMBL" id="LUAY01006365">
    <property type="protein sequence ID" value="KYB45125.1"/>
    <property type="molecule type" value="Genomic_DNA"/>
</dbReference>
<organism evidence="1">
    <name type="scientific">Brucella anthropi</name>
    <name type="common">Ochrobactrum anthropi</name>
    <dbReference type="NCBI Taxonomy" id="529"/>
    <lineage>
        <taxon>Bacteria</taxon>
        <taxon>Pseudomonadati</taxon>
        <taxon>Pseudomonadota</taxon>
        <taxon>Alphaproteobacteria</taxon>
        <taxon>Hyphomicrobiales</taxon>
        <taxon>Brucellaceae</taxon>
        <taxon>Brucella/Ochrobactrum group</taxon>
        <taxon>Brucella</taxon>
    </lineage>
</organism>
<proteinExistence type="predicted"/>
<evidence type="ECO:0000313" key="1">
    <source>
        <dbReference type="EMBL" id="KYB45125.1"/>
    </source>
</evidence>
<protein>
    <submittedName>
        <fullName evidence="1">Uncharacterized protein</fullName>
    </submittedName>
</protein>
<accession>A0A656Z6K4</accession>
<comment type="caution">
    <text evidence="1">The sequence shown here is derived from an EMBL/GenBank/DDBJ whole genome shotgun (WGS) entry which is preliminary data.</text>
</comment>
<dbReference type="AlphaFoldDB" id="A0A656Z6K4"/>
<gene>
    <name evidence="1" type="ORF">AB664_13400</name>
</gene>